<dbReference type="RefSeq" id="WP_092770049.1">
    <property type="nucleotide sequence ID" value="NZ_FOHS01000002.1"/>
</dbReference>
<dbReference type="PROSITE" id="PS51770">
    <property type="entry name" value="HOTDOG_ACOT"/>
    <property type="match status" value="1"/>
</dbReference>
<dbReference type="SUPFAM" id="SSF54637">
    <property type="entry name" value="Thioesterase/thiol ester dehydrase-isomerase"/>
    <property type="match status" value="1"/>
</dbReference>
<keyword evidence="6" id="KW-1185">Reference proteome</keyword>
<protein>
    <submittedName>
        <fullName evidence="5">Acyl-CoA hydrolase</fullName>
    </submittedName>
</protein>
<evidence type="ECO:0000259" key="4">
    <source>
        <dbReference type="PROSITE" id="PS51770"/>
    </source>
</evidence>
<dbReference type="InterPro" id="IPR033120">
    <property type="entry name" value="HOTDOG_ACOT"/>
</dbReference>
<dbReference type="InterPro" id="IPR040170">
    <property type="entry name" value="Cytosol_ACT"/>
</dbReference>
<evidence type="ECO:0000313" key="6">
    <source>
        <dbReference type="Proteomes" id="UP000198697"/>
    </source>
</evidence>
<evidence type="ECO:0000256" key="2">
    <source>
        <dbReference type="ARBA" id="ARBA00022801"/>
    </source>
</evidence>
<dbReference type="InterPro" id="IPR006683">
    <property type="entry name" value="Thioestr_dom"/>
</dbReference>
<dbReference type="Pfam" id="PF03061">
    <property type="entry name" value="4HBT"/>
    <property type="match status" value="1"/>
</dbReference>
<name>A0A1I0DRU8_9BACT</name>
<dbReference type="OrthoDB" id="9791628at2"/>
<dbReference type="GO" id="GO:0006637">
    <property type="term" value="P:acyl-CoA metabolic process"/>
    <property type="evidence" value="ECO:0007669"/>
    <property type="project" value="TreeGrafter"/>
</dbReference>
<dbReference type="CDD" id="cd03442">
    <property type="entry name" value="BFIT_BACH"/>
    <property type="match status" value="1"/>
</dbReference>
<dbReference type="InterPro" id="IPR029069">
    <property type="entry name" value="HotDog_dom_sf"/>
</dbReference>
<organism evidence="5 6">
    <name type="scientific">Hymenobacter actinosclerus</name>
    <dbReference type="NCBI Taxonomy" id="82805"/>
    <lineage>
        <taxon>Bacteria</taxon>
        <taxon>Pseudomonadati</taxon>
        <taxon>Bacteroidota</taxon>
        <taxon>Cytophagia</taxon>
        <taxon>Cytophagales</taxon>
        <taxon>Hymenobacteraceae</taxon>
        <taxon>Hymenobacter</taxon>
    </lineage>
</organism>
<evidence type="ECO:0000256" key="3">
    <source>
        <dbReference type="PROSITE-ProRule" id="PRU01106"/>
    </source>
</evidence>
<dbReference type="GO" id="GO:0005737">
    <property type="term" value="C:cytoplasm"/>
    <property type="evidence" value="ECO:0007669"/>
    <property type="project" value="TreeGrafter"/>
</dbReference>
<feature type="domain" description="HotDog ACOT-type" evidence="4">
    <location>
        <begin position="9"/>
        <end position="121"/>
    </location>
</feature>
<evidence type="ECO:0000313" key="5">
    <source>
        <dbReference type="EMBL" id="SET35003.1"/>
    </source>
</evidence>
<accession>A0A1I0DRU8</accession>
<sequence>MTRKPKPVKDSFVRMTELVLPNDTNTLNNLMGGRMMHLMDVAAAISAQRHSNRIVVTASVDNVSFREGIKLGSVITLEAQVTRSFSSSMEVHIEVWAEDIPSGTKVKSNEAFFTFVAVDQSGRPIDVPDAVPETEAEHEWFKGALRRRQLRLVLGGRMAPQEATELKALFDLVAQAAEDDTAAG</sequence>
<reference evidence="6" key="1">
    <citation type="submission" date="2016-10" db="EMBL/GenBank/DDBJ databases">
        <authorList>
            <person name="Varghese N."/>
            <person name="Submissions S."/>
        </authorList>
    </citation>
    <scope>NUCLEOTIDE SEQUENCE [LARGE SCALE GENOMIC DNA]</scope>
    <source>
        <strain evidence="6">DSM 15310</strain>
    </source>
</reference>
<dbReference type="PANTHER" id="PTHR11049">
    <property type="entry name" value="ACYL COENZYME A THIOESTER HYDROLASE"/>
    <property type="match status" value="1"/>
</dbReference>
<gene>
    <name evidence="5" type="ORF">SAMN04487998_1523</name>
</gene>
<dbReference type="EMBL" id="FOHS01000002">
    <property type="protein sequence ID" value="SET35003.1"/>
    <property type="molecule type" value="Genomic_DNA"/>
</dbReference>
<evidence type="ECO:0000256" key="1">
    <source>
        <dbReference type="ARBA" id="ARBA00010458"/>
    </source>
</evidence>
<proteinExistence type="inferred from homology"/>
<dbReference type="STRING" id="82805.SAMN04487998_1523"/>
<dbReference type="AlphaFoldDB" id="A0A1I0DRU8"/>
<dbReference type="Proteomes" id="UP000198697">
    <property type="component" value="Unassembled WGS sequence"/>
</dbReference>
<keyword evidence="2 3" id="KW-0378">Hydrolase</keyword>
<comment type="similarity">
    <text evidence="1">Belongs to the acyl coenzyme A hydrolase family.</text>
</comment>
<dbReference type="GO" id="GO:0052816">
    <property type="term" value="F:long-chain fatty acyl-CoA hydrolase activity"/>
    <property type="evidence" value="ECO:0007669"/>
    <property type="project" value="TreeGrafter"/>
</dbReference>
<dbReference type="Gene3D" id="3.10.129.10">
    <property type="entry name" value="Hotdog Thioesterase"/>
    <property type="match status" value="1"/>
</dbReference>